<proteinExistence type="predicted"/>
<dbReference type="PANTHER" id="PTHR30024">
    <property type="entry name" value="ALIPHATIC SULFONATES-BINDING PROTEIN-RELATED"/>
    <property type="match status" value="1"/>
</dbReference>
<comment type="caution">
    <text evidence="2">The sequence shown here is derived from an EMBL/GenBank/DDBJ whole genome shotgun (WGS) entry which is preliminary data.</text>
</comment>
<dbReference type="RefSeq" id="WP_111419333.1">
    <property type="nucleotide sequence ID" value="NZ_NPEX01000069.1"/>
</dbReference>
<accession>A0A327L1H2</accession>
<name>A0A327L1H2_9BRAD</name>
<evidence type="ECO:0000313" key="2">
    <source>
        <dbReference type="EMBL" id="RAI43815.1"/>
    </source>
</evidence>
<dbReference type="Pfam" id="PF09084">
    <property type="entry name" value="NMT1"/>
    <property type="match status" value="1"/>
</dbReference>
<feature type="domain" description="SsuA/THI5-like" evidence="1">
    <location>
        <begin position="14"/>
        <end position="236"/>
    </location>
</feature>
<gene>
    <name evidence="2" type="ORF">CH341_12315</name>
</gene>
<dbReference type="OrthoDB" id="9151569at2"/>
<dbReference type="Gene3D" id="3.40.190.10">
    <property type="entry name" value="Periplasmic binding protein-like II"/>
    <property type="match status" value="2"/>
</dbReference>
<evidence type="ECO:0000313" key="3">
    <source>
        <dbReference type="Proteomes" id="UP000249130"/>
    </source>
</evidence>
<dbReference type="AlphaFoldDB" id="A0A327L1H2"/>
<sequence length="301" mass="31729">MKIAFPDMISNSYFPAVAAAELGCFAREGLEVSLELRAPAGKTFQALADGEADFVAAEAHAALGPSPGWRGVKLVCALGQGMYWFLVMRADLGATRGDVSCVRGRRIAAAPYVELGLKQLLRDSGIDPDREVSIAPLEGSLGPKVNIGVTAAQALADGRIDGFWANGMGAEMAVRRGAGTVVLDVRRGDGPPTAFDYTFAALVTSDRVLREHPGAAAAARRAIAAAHAALRDNPELAGEIGRRLFPEENAALITELIRRDLPFYDTAISEKAYAGLDRFCRDVGLLDTSVAYADAVAGPDA</sequence>
<dbReference type="EMBL" id="NPEX01000069">
    <property type="protein sequence ID" value="RAI43815.1"/>
    <property type="molecule type" value="Genomic_DNA"/>
</dbReference>
<protein>
    <submittedName>
        <fullName evidence="2">Nitrate ABC transporter substrate-binding protein</fullName>
    </submittedName>
</protein>
<dbReference type="Proteomes" id="UP000249130">
    <property type="component" value="Unassembled WGS sequence"/>
</dbReference>
<dbReference type="SUPFAM" id="SSF53850">
    <property type="entry name" value="Periplasmic binding protein-like II"/>
    <property type="match status" value="1"/>
</dbReference>
<reference evidence="2 3" key="1">
    <citation type="submission" date="2017-07" db="EMBL/GenBank/DDBJ databases">
        <title>Draft Genome Sequences of Select Purple Nonsulfur Bacteria.</title>
        <authorList>
            <person name="Lasarre B."/>
            <person name="Mckinlay J.B."/>
        </authorList>
    </citation>
    <scope>NUCLEOTIDE SEQUENCE [LARGE SCALE GENOMIC DNA]</scope>
    <source>
        <strain evidence="2 3">DSM 5909</strain>
    </source>
</reference>
<keyword evidence="3" id="KW-1185">Reference proteome</keyword>
<dbReference type="InterPro" id="IPR015168">
    <property type="entry name" value="SsuA/THI5"/>
</dbReference>
<organism evidence="2 3">
    <name type="scientific">Rhodoplanes roseus</name>
    <dbReference type="NCBI Taxonomy" id="29409"/>
    <lineage>
        <taxon>Bacteria</taxon>
        <taxon>Pseudomonadati</taxon>
        <taxon>Pseudomonadota</taxon>
        <taxon>Alphaproteobacteria</taxon>
        <taxon>Hyphomicrobiales</taxon>
        <taxon>Nitrobacteraceae</taxon>
        <taxon>Rhodoplanes</taxon>
    </lineage>
</organism>
<evidence type="ECO:0000259" key="1">
    <source>
        <dbReference type="Pfam" id="PF09084"/>
    </source>
</evidence>
<dbReference type="PANTHER" id="PTHR30024:SF42">
    <property type="entry name" value="ALIPHATIC SULFONATES-BINDING PROTEIN-RELATED"/>
    <property type="match status" value="1"/>
</dbReference>